<evidence type="ECO:0000313" key="2">
    <source>
        <dbReference type="EMBL" id="PQQ05273.1"/>
    </source>
</evidence>
<comment type="caution">
    <text evidence="2">The sequence shown here is derived from an EMBL/GenBank/DDBJ whole genome shotgun (WGS) entry which is preliminary data.</text>
</comment>
<accession>A0A314YFQ4</accession>
<proteinExistence type="predicted"/>
<dbReference type="EMBL" id="PJQY01001110">
    <property type="protein sequence ID" value="PQQ05273.1"/>
    <property type="molecule type" value="Genomic_DNA"/>
</dbReference>
<organism evidence="2 3">
    <name type="scientific">Prunus yedoensis var. nudiflora</name>
    <dbReference type="NCBI Taxonomy" id="2094558"/>
    <lineage>
        <taxon>Eukaryota</taxon>
        <taxon>Viridiplantae</taxon>
        <taxon>Streptophyta</taxon>
        <taxon>Embryophyta</taxon>
        <taxon>Tracheophyta</taxon>
        <taxon>Spermatophyta</taxon>
        <taxon>Magnoliopsida</taxon>
        <taxon>eudicotyledons</taxon>
        <taxon>Gunneridae</taxon>
        <taxon>Pentapetalae</taxon>
        <taxon>rosids</taxon>
        <taxon>fabids</taxon>
        <taxon>Rosales</taxon>
        <taxon>Rosaceae</taxon>
        <taxon>Amygdaloideae</taxon>
        <taxon>Amygdaleae</taxon>
        <taxon>Prunus</taxon>
    </lineage>
</organism>
<name>A0A314YFQ4_PRUYE</name>
<gene>
    <name evidence="2" type="ORF">Pyn_30707</name>
</gene>
<reference evidence="2 3" key="1">
    <citation type="submission" date="2018-02" db="EMBL/GenBank/DDBJ databases">
        <title>Draft genome of wild Prunus yedoensis var. nudiflora.</title>
        <authorList>
            <person name="Baek S."/>
            <person name="Kim J.-H."/>
            <person name="Choi K."/>
            <person name="Kim G.-B."/>
            <person name="Cho A."/>
            <person name="Jang H."/>
            <person name="Shin C.-H."/>
            <person name="Yu H.-J."/>
            <person name="Mun J.-H."/>
        </authorList>
    </citation>
    <scope>NUCLEOTIDE SEQUENCE [LARGE SCALE GENOMIC DNA]</scope>
    <source>
        <strain evidence="3">cv. Jeju island</strain>
        <tissue evidence="2">Leaf</tissue>
    </source>
</reference>
<dbReference type="AlphaFoldDB" id="A0A314YFQ4"/>
<feature type="region of interest" description="Disordered" evidence="1">
    <location>
        <begin position="1"/>
        <end position="21"/>
    </location>
</feature>
<dbReference type="Proteomes" id="UP000250321">
    <property type="component" value="Unassembled WGS sequence"/>
</dbReference>
<evidence type="ECO:0000256" key="1">
    <source>
        <dbReference type="SAM" id="MobiDB-lite"/>
    </source>
</evidence>
<evidence type="ECO:0000313" key="3">
    <source>
        <dbReference type="Proteomes" id="UP000250321"/>
    </source>
</evidence>
<sequence length="89" mass="9191">MDRCVHSPRTPCSLGPAGPTLDTPSNYRGSCATCEMMSTSGGGPAKLEDSSGELPGGRCLDVMLFDASGKETDPAIAAVHAAKPHGRRF</sequence>
<keyword evidence="3" id="KW-1185">Reference proteome</keyword>
<protein>
    <submittedName>
        <fullName evidence="2">Uncharacterized protein</fullName>
    </submittedName>
</protein>